<evidence type="ECO:0000256" key="3">
    <source>
        <dbReference type="ARBA" id="ARBA00023125"/>
    </source>
</evidence>
<name>A0A2R8AQ14_9RHOB</name>
<sequence length="279" mass="30031">MNGSAPSLDDLELLAAIAEAGGLAEAARRLNIPLPTASRRMAKLEQQIGRPLFLRGKAGYALTAQGRAFVAELGDLPALRQRSNQWLARDHGPAQVRITAGFLTSRHLARTLSPALCQSGNWLPCFIPSNAKLDLARREADIGIRNAAPDHPWLARQKLRQVTYAIYGLSEAVTGYVSLPATGPLPKSQRWLHDTHGGQITTTASDTRLCLDLALSGFGRIILPCFAGDAEPGLTRLTAPIEALSHDEWLVTHNDARHDPAIRTAIKAITGLLGRDAVG</sequence>
<keyword evidence="4" id="KW-0804">Transcription</keyword>
<dbReference type="PROSITE" id="PS50931">
    <property type="entry name" value="HTH_LYSR"/>
    <property type="match status" value="1"/>
</dbReference>
<dbReference type="PANTHER" id="PTHR30579">
    <property type="entry name" value="TRANSCRIPTIONAL REGULATOR"/>
    <property type="match status" value="1"/>
</dbReference>
<comment type="similarity">
    <text evidence="1">Belongs to the LysR transcriptional regulatory family.</text>
</comment>
<dbReference type="GO" id="GO:0003700">
    <property type="term" value="F:DNA-binding transcription factor activity"/>
    <property type="evidence" value="ECO:0007669"/>
    <property type="project" value="InterPro"/>
</dbReference>
<organism evidence="6 7">
    <name type="scientific">Pseudoprimorskyibacter insulae</name>
    <dbReference type="NCBI Taxonomy" id="1695997"/>
    <lineage>
        <taxon>Bacteria</taxon>
        <taxon>Pseudomonadati</taxon>
        <taxon>Pseudomonadota</taxon>
        <taxon>Alphaproteobacteria</taxon>
        <taxon>Rhodobacterales</taxon>
        <taxon>Paracoccaceae</taxon>
        <taxon>Pseudoprimorskyibacter</taxon>
    </lineage>
</organism>
<dbReference type="GO" id="GO:0003677">
    <property type="term" value="F:DNA binding"/>
    <property type="evidence" value="ECO:0007669"/>
    <property type="project" value="UniProtKB-KW"/>
</dbReference>
<dbReference type="AlphaFoldDB" id="A0A2R8AQ14"/>
<evidence type="ECO:0000313" key="7">
    <source>
        <dbReference type="Proteomes" id="UP000244904"/>
    </source>
</evidence>
<evidence type="ECO:0000256" key="1">
    <source>
        <dbReference type="ARBA" id="ARBA00009437"/>
    </source>
</evidence>
<feature type="domain" description="HTH lysR-type" evidence="5">
    <location>
        <begin position="6"/>
        <end position="63"/>
    </location>
</feature>
<evidence type="ECO:0000259" key="5">
    <source>
        <dbReference type="PROSITE" id="PS50931"/>
    </source>
</evidence>
<dbReference type="RefSeq" id="WP_108884614.1">
    <property type="nucleotide sequence ID" value="NZ_OMOJ01000001.1"/>
</dbReference>
<dbReference type="OrthoDB" id="9796526at2"/>
<accession>A0A2R8AQ14</accession>
<keyword evidence="7" id="KW-1185">Reference proteome</keyword>
<dbReference type="Gene3D" id="1.10.10.10">
    <property type="entry name" value="Winged helix-like DNA-binding domain superfamily/Winged helix DNA-binding domain"/>
    <property type="match status" value="1"/>
</dbReference>
<proteinExistence type="inferred from homology"/>
<protein>
    <submittedName>
        <fullName evidence="6">HTH-type transcriptional regulator ArgP</fullName>
    </submittedName>
</protein>
<dbReference type="InterPro" id="IPR036390">
    <property type="entry name" value="WH_DNA-bd_sf"/>
</dbReference>
<evidence type="ECO:0000256" key="4">
    <source>
        <dbReference type="ARBA" id="ARBA00023163"/>
    </source>
</evidence>
<dbReference type="InterPro" id="IPR050176">
    <property type="entry name" value="LTTR"/>
</dbReference>
<gene>
    <name evidence="6" type="primary">argP</name>
    <name evidence="6" type="ORF">PRI8871_00522</name>
</gene>
<dbReference type="Proteomes" id="UP000244904">
    <property type="component" value="Unassembled WGS sequence"/>
</dbReference>
<dbReference type="Pfam" id="PF00126">
    <property type="entry name" value="HTH_1"/>
    <property type="match status" value="1"/>
</dbReference>
<evidence type="ECO:0000256" key="2">
    <source>
        <dbReference type="ARBA" id="ARBA00023015"/>
    </source>
</evidence>
<dbReference type="SUPFAM" id="SSF46785">
    <property type="entry name" value="Winged helix' DNA-binding domain"/>
    <property type="match status" value="1"/>
</dbReference>
<dbReference type="InterPro" id="IPR036388">
    <property type="entry name" value="WH-like_DNA-bd_sf"/>
</dbReference>
<dbReference type="InterPro" id="IPR000847">
    <property type="entry name" value="LysR_HTH_N"/>
</dbReference>
<dbReference type="SUPFAM" id="SSF53850">
    <property type="entry name" value="Periplasmic binding protein-like II"/>
    <property type="match status" value="1"/>
</dbReference>
<dbReference type="EMBL" id="OMOJ01000001">
    <property type="protein sequence ID" value="SPF77934.1"/>
    <property type="molecule type" value="Genomic_DNA"/>
</dbReference>
<reference evidence="7" key="1">
    <citation type="submission" date="2018-03" db="EMBL/GenBank/DDBJ databases">
        <authorList>
            <person name="Rodrigo-Torres L."/>
            <person name="Arahal R. D."/>
            <person name="Lucena T."/>
        </authorList>
    </citation>
    <scope>NUCLEOTIDE SEQUENCE [LARGE SCALE GENOMIC DNA]</scope>
    <source>
        <strain evidence="7">CECT 8871</strain>
    </source>
</reference>
<dbReference type="PANTHER" id="PTHR30579:SF3">
    <property type="entry name" value="TRANSCRIPTIONAL REGULATORY PROTEIN"/>
    <property type="match status" value="1"/>
</dbReference>
<evidence type="ECO:0000313" key="6">
    <source>
        <dbReference type="EMBL" id="SPF77934.1"/>
    </source>
</evidence>
<keyword evidence="3" id="KW-0238">DNA-binding</keyword>
<keyword evidence="2" id="KW-0805">Transcription regulation</keyword>